<dbReference type="EMBL" id="LSMT01001147">
    <property type="protein sequence ID" value="PFX12873.1"/>
    <property type="molecule type" value="Genomic_DNA"/>
</dbReference>
<dbReference type="AlphaFoldDB" id="A0A2B4R7R6"/>
<reference evidence="3" key="1">
    <citation type="journal article" date="2017" name="bioRxiv">
        <title>Comparative analysis of the genomes of Stylophora pistillata and Acropora digitifera provides evidence for extensive differences between species of corals.</title>
        <authorList>
            <person name="Voolstra C.R."/>
            <person name="Li Y."/>
            <person name="Liew Y.J."/>
            <person name="Baumgarten S."/>
            <person name="Zoccola D."/>
            <person name="Flot J.-F."/>
            <person name="Tambutte S."/>
            <person name="Allemand D."/>
            <person name="Aranda M."/>
        </authorList>
    </citation>
    <scope>NUCLEOTIDE SEQUENCE [LARGE SCALE GENOMIC DNA]</scope>
</reference>
<evidence type="ECO:0000313" key="3">
    <source>
        <dbReference type="Proteomes" id="UP000225706"/>
    </source>
</evidence>
<accession>A0A2B4R7R6</accession>
<feature type="region of interest" description="Disordered" evidence="1">
    <location>
        <begin position="77"/>
        <end position="175"/>
    </location>
</feature>
<organism evidence="2 3">
    <name type="scientific">Stylophora pistillata</name>
    <name type="common">Smooth cauliflower coral</name>
    <dbReference type="NCBI Taxonomy" id="50429"/>
    <lineage>
        <taxon>Eukaryota</taxon>
        <taxon>Metazoa</taxon>
        <taxon>Cnidaria</taxon>
        <taxon>Anthozoa</taxon>
        <taxon>Hexacorallia</taxon>
        <taxon>Scleractinia</taxon>
        <taxon>Astrocoeniina</taxon>
        <taxon>Pocilloporidae</taxon>
        <taxon>Stylophora</taxon>
    </lineage>
</organism>
<proteinExistence type="predicted"/>
<name>A0A2B4R7R6_STYPI</name>
<protein>
    <submittedName>
        <fullName evidence="2">Uncharacterized protein</fullName>
    </submittedName>
</protein>
<evidence type="ECO:0000256" key="1">
    <source>
        <dbReference type="SAM" id="MobiDB-lite"/>
    </source>
</evidence>
<keyword evidence="3" id="KW-1185">Reference proteome</keyword>
<dbReference type="Proteomes" id="UP000225706">
    <property type="component" value="Unassembled WGS sequence"/>
</dbReference>
<feature type="non-terminal residue" evidence="2">
    <location>
        <position position="1"/>
    </location>
</feature>
<gene>
    <name evidence="2" type="ORF">AWC38_SpisGene23097</name>
</gene>
<sequence>HQHCTDEAQKAVTLPNQTCDFELQGYTGHEARQCPHPMPCCICQEPGHLGANCDYCWVFPTVHGAPTDESEIINIEDEPQHSPSTDVNIEDDRQDSLSTDENPPLASVLPPPAQTAEQPIHPSPEQPVSDLIAQPLPDEQPNELNQPDLPSEQPDLPSEQPGQSSESTPTDSPFVTSQGFIATIKSATKPPSHRTPANYPTNFLLHAPENLLRQHLSPENPVLLSLYLPHHSPPYWSPLTTQKKRWKLVTN</sequence>
<comment type="caution">
    <text evidence="2">The sequence shown here is derived from an EMBL/GenBank/DDBJ whole genome shotgun (WGS) entry which is preliminary data.</text>
</comment>
<evidence type="ECO:0000313" key="2">
    <source>
        <dbReference type="EMBL" id="PFX12873.1"/>
    </source>
</evidence>
<feature type="compositionally biased region" description="Polar residues" evidence="1">
    <location>
        <begin position="160"/>
        <end position="175"/>
    </location>
</feature>